<dbReference type="InterPro" id="IPR036910">
    <property type="entry name" value="HMG_box_dom_sf"/>
</dbReference>
<keyword evidence="4" id="KW-0804">Transcription</keyword>
<feature type="compositionally biased region" description="Polar residues" evidence="7">
    <location>
        <begin position="1114"/>
        <end position="1126"/>
    </location>
</feature>
<feature type="domain" description="HMG box" evidence="8">
    <location>
        <begin position="1"/>
        <end position="65"/>
    </location>
</feature>
<dbReference type="InterPro" id="IPR009071">
    <property type="entry name" value="HMG_box_dom"/>
</dbReference>
<evidence type="ECO:0000256" key="3">
    <source>
        <dbReference type="ARBA" id="ARBA00023125"/>
    </source>
</evidence>
<feature type="compositionally biased region" description="Low complexity" evidence="7">
    <location>
        <begin position="1499"/>
        <end position="1518"/>
    </location>
</feature>
<evidence type="ECO:0000313" key="10">
    <source>
        <dbReference type="Proteomes" id="UP001374579"/>
    </source>
</evidence>
<feature type="region of interest" description="Disordered" evidence="7">
    <location>
        <begin position="1410"/>
        <end position="1429"/>
    </location>
</feature>
<reference evidence="9 10" key="1">
    <citation type="submission" date="2024-02" db="EMBL/GenBank/DDBJ databases">
        <title>Chromosome-scale genome assembly of the rough periwinkle Littorina saxatilis.</title>
        <authorList>
            <person name="De Jode A."/>
            <person name="Faria R."/>
            <person name="Formenti G."/>
            <person name="Sims Y."/>
            <person name="Smith T.P."/>
            <person name="Tracey A."/>
            <person name="Wood J.M.D."/>
            <person name="Zagrodzka Z.B."/>
            <person name="Johannesson K."/>
            <person name="Butlin R.K."/>
            <person name="Leder E.H."/>
        </authorList>
    </citation>
    <scope>NUCLEOTIDE SEQUENCE [LARGE SCALE GENOMIC DNA]</scope>
    <source>
        <strain evidence="9">Snail1</strain>
        <tissue evidence="9">Muscle</tissue>
    </source>
</reference>
<feature type="compositionally biased region" description="Polar residues" evidence="7">
    <location>
        <begin position="1365"/>
        <end position="1376"/>
    </location>
</feature>
<feature type="region of interest" description="Disordered" evidence="7">
    <location>
        <begin position="1489"/>
        <end position="1567"/>
    </location>
</feature>
<feature type="region of interest" description="Disordered" evidence="7">
    <location>
        <begin position="1146"/>
        <end position="1298"/>
    </location>
</feature>
<feature type="compositionally biased region" description="Acidic residues" evidence="7">
    <location>
        <begin position="224"/>
        <end position="242"/>
    </location>
</feature>
<evidence type="ECO:0000256" key="6">
    <source>
        <dbReference type="PROSITE-ProRule" id="PRU00267"/>
    </source>
</evidence>
<feature type="compositionally biased region" description="Basic and acidic residues" evidence="7">
    <location>
        <begin position="1354"/>
        <end position="1364"/>
    </location>
</feature>
<feature type="region of interest" description="Disordered" evidence="7">
    <location>
        <begin position="451"/>
        <end position="479"/>
    </location>
</feature>
<dbReference type="PROSITE" id="PS50118">
    <property type="entry name" value="HMG_BOX_2"/>
    <property type="match status" value="1"/>
</dbReference>
<comment type="caution">
    <text evidence="9">The sequence shown here is derived from an EMBL/GenBank/DDBJ whole genome shotgun (WGS) entry which is preliminary data.</text>
</comment>
<evidence type="ECO:0000256" key="7">
    <source>
        <dbReference type="SAM" id="MobiDB-lite"/>
    </source>
</evidence>
<feature type="region of interest" description="Disordered" evidence="7">
    <location>
        <begin position="1048"/>
        <end position="1126"/>
    </location>
</feature>
<sequence>MNAFMIFSKRHRAMVHQRHPNQDNRTVSKILGEWWYALEPKQKQLYYDLASKVKEAHFKAHPDWKWCSKDRKRSSTIATTLKQQRDSQLGSTDNILDPDTPEKLDSPRLVKQHSIDDPLFDDPLPLSGMRSHSLSAFPREDEGSAFVPTKAFIKRDPSSLSQPLTRERLASDSCLPPPHSSLPPATQSLPPSSAPPRDLPGSSGIIKPQPLPHQAYRTSRSKGDEDDSDDEKMVICEDDDNNSDTGGIDLNCKEHVSDSATDSETEDSVLIENKAFPQQRFSPVMKMVSAADIAYRPQPIKRLPHSHANHHMITSESEAHRNSTLAAAVRQAVVDPSEVPRPSSTGSSFQPKGAVFRAKLKDQPMGGSEENIHVSLEEKMEFRPMSFSTSSVPGALATAAGGVPVSIATSINSGRVCVQQPGMKMGQMTIHNISITQDRHQQIVASDTQTQLGQGNKNGPIFGKISKGRSSSNFQKQQQQQQIQHQQQQVTVQQGHILGKAVSSAMVQIVATAPQLVSCAGQVSGTPLTPTFATTTKPISTPIPIASKPINSAIQSMIPNAASKAGRAASMSSISMQPAILPNPQAPNVGTIVLQPGSQYGGMTVLNASGLSVATAAGQGSKMHPGNASVHTTMNSQGFMTTLRNIAPPQNANQAQKVQAVPAAVSAQPAQLVTNLVLKTNPAVQQQHQQPHNAPTQTLSIAPSQQPTHVRYILPSVQVQASPQGDKMHNVLQMALPGGGVVAPQGLPVSGKIQISPAGNIRKVLTTQQGGPGQTVLNTASKPQQLQPQQQQAVAMVTQFVAMQQSPAVVAMAQPQQLQISGSMAQPVVSLAMGQPQALPLQSPAVLQSQQSITAQLQQQSSGAITAQIQQQPQRVILPTTQMQRFSFMPQVSGATVSIATSPSPSNKMETMQGVVSHYVPIMQGQQVLIQPQQVRSPACISPALTITSQGQQQQQQHQHHLQHQQQPSLAPKLTAAMQKGHSPQPHQQHALRASPKTYQGIINLKPPSNNLFMQTGGESKGEIGYVSSPNFQTKPTKVKATIAHVPVATESLQRPPQSPAQRSRMSVSSPRPSPSPSISPAPSPSPGNHLLPPPSHTAPSPTPSSQLHHRLTMPSSQAPSTNQLQPITSESVARMMMDKRREVIPPPILSQPTPPGEFDQANNNNNNNNNNGIGGSGGKKFGDGDRKMAGGGKEKKTVRMDVPETEEEKEEKREEAAREMAGFGSDERGVGGMKDELQSPTTPVGGQQSKAKHKPPPLTVPPAVLQSALPSPSCGPGSAPGSASGLRKSMFKKNKDDGMDRVLEQVDFERQFENLPKFIPEDNETLTPLPQSPRGIISVYKKKKKISNLVKGDNQEGESKLSSESDSTTPKTPRSSRFEDSTFFGSSFSLEKMSDEFLKAGVSAKDFGEGDLNSPMTPKTPSSPGTFSTRRILDQRRQLVMQLFDDQGLYPSTQATLAFQAKHSEIFPNKMCLQLKIREVRQKMMAQSAQHVRGLGDSPLTPSAITSTATTPNATHTESVAFSGGDPFTSVSSAGQMSGRHGEQLQGAGSGRGGEVMPPVSMHQNM</sequence>
<feature type="compositionally biased region" description="Polar residues" evidence="7">
    <location>
        <begin position="1239"/>
        <end position="1250"/>
    </location>
</feature>
<feature type="compositionally biased region" description="Basic and acidic residues" evidence="7">
    <location>
        <begin position="1226"/>
        <end position="1238"/>
    </location>
</feature>
<feature type="compositionally biased region" description="Low complexity" evidence="7">
    <location>
        <begin position="1268"/>
        <end position="1287"/>
    </location>
</feature>
<accession>A0AAN9BJB8</accession>
<evidence type="ECO:0000256" key="5">
    <source>
        <dbReference type="ARBA" id="ARBA00023242"/>
    </source>
</evidence>
<dbReference type="GO" id="GO:0000981">
    <property type="term" value="F:DNA-binding transcription factor activity, RNA polymerase II-specific"/>
    <property type="evidence" value="ECO:0007669"/>
    <property type="project" value="TreeGrafter"/>
</dbReference>
<protein>
    <recommendedName>
        <fullName evidence="8">HMG box domain-containing protein</fullName>
    </recommendedName>
</protein>
<dbReference type="InterPro" id="IPR058606">
    <property type="entry name" value="HTH_Cic_C"/>
</dbReference>
<dbReference type="PANTHER" id="PTHR13059">
    <property type="entry name" value="HMG-BOX TRANSCRIPTION FACTOR BBX"/>
    <property type="match status" value="1"/>
</dbReference>
<dbReference type="SMART" id="SM00398">
    <property type="entry name" value="HMG"/>
    <property type="match status" value="1"/>
</dbReference>
<dbReference type="FunFam" id="1.10.30.10:FF:000075">
    <property type="entry name" value="Capicua transcriptional repressor a"/>
    <property type="match status" value="1"/>
</dbReference>
<feature type="compositionally biased region" description="Polar residues" evidence="7">
    <location>
        <begin position="1415"/>
        <end position="1429"/>
    </location>
</feature>
<gene>
    <name evidence="9" type="ORF">V1264_017530</name>
</gene>
<name>A0AAN9BJB8_9CAEN</name>
<feature type="compositionally biased region" description="Low complexity" evidence="7">
    <location>
        <begin position="1163"/>
        <end position="1172"/>
    </location>
</feature>
<feature type="compositionally biased region" description="Pro residues" evidence="7">
    <location>
        <begin position="1072"/>
        <end position="1103"/>
    </location>
</feature>
<feature type="compositionally biased region" description="Basic and acidic residues" evidence="7">
    <location>
        <begin position="1181"/>
        <end position="1203"/>
    </location>
</feature>
<feature type="region of interest" description="Disordered" evidence="7">
    <location>
        <begin position="950"/>
        <end position="992"/>
    </location>
</feature>
<dbReference type="EMBL" id="JBAMIC010000007">
    <property type="protein sequence ID" value="KAK7106258.1"/>
    <property type="molecule type" value="Genomic_DNA"/>
</dbReference>
<feature type="region of interest" description="Disordered" evidence="7">
    <location>
        <begin position="170"/>
        <end position="248"/>
    </location>
</feature>
<dbReference type="Gene3D" id="1.10.30.10">
    <property type="entry name" value="High mobility group box domain"/>
    <property type="match status" value="1"/>
</dbReference>
<feature type="compositionally biased region" description="Basic and acidic residues" evidence="7">
    <location>
        <begin position="100"/>
        <end position="109"/>
    </location>
</feature>
<dbReference type="CDD" id="cd21990">
    <property type="entry name" value="HMG-box_CIC-like"/>
    <property type="match status" value="1"/>
</dbReference>
<feature type="region of interest" description="Disordered" evidence="7">
    <location>
        <begin position="1351"/>
        <end position="1379"/>
    </location>
</feature>
<dbReference type="InterPro" id="IPR052412">
    <property type="entry name" value="CC-Dev_Transcription_Reg"/>
</dbReference>
<dbReference type="PANTHER" id="PTHR13059:SF13">
    <property type="entry name" value="PROTEIN CAPICUA HOMOLOG"/>
    <property type="match status" value="1"/>
</dbReference>
<evidence type="ECO:0000256" key="1">
    <source>
        <dbReference type="ARBA" id="ARBA00022553"/>
    </source>
</evidence>
<feature type="compositionally biased region" description="Pro residues" evidence="7">
    <location>
        <begin position="1146"/>
        <end position="1156"/>
    </location>
</feature>
<proteinExistence type="predicted"/>
<keyword evidence="2" id="KW-0805">Transcription regulation</keyword>
<organism evidence="9 10">
    <name type="scientific">Littorina saxatilis</name>
    <dbReference type="NCBI Taxonomy" id="31220"/>
    <lineage>
        <taxon>Eukaryota</taxon>
        <taxon>Metazoa</taxon>
        <taxon>Spiralia</taxon>
        <taxon>Lophotrochozoa</taxon>
        <taxon>Mollusca</taxon>
        <taxon>Gastropoda</taxon>
        <taxon>Caenogastropoda</taxon>
        <taxon>Littorinimorpha</taxon>
        <taxon>Littorinoidea</taxon>
        <taxon>Littorinidae</taxon>
        <taxon>Littorina</taxon>
    </lineage>
</organism>
<dbReference type="GO" id="GO:0000977">
    <property type="term" value="F:RNA polymerase II transcription regulatory region sequence-specific DNA binding"/>
    <property type="evidence" value="ECO:0007669"/>
    <property type="project" value="TreeGrafter"/>
</dbReference>
<evidence type="ECO:0000313" key="9">
    <source>
        <dbReference type="EMBL" id="KAK7106258.1"/>
    </source>
</evidence>
<dbReference type="SUPFAM" id="SSF47095">
    <property type="entry name" value="HMG-box"/>
    <property type="match status" value="1"/>
</dbReference>
<evidence type="ECO:0000256" key="4">
    <source>
        <dbReference type="ARBA" id="ARBA00023163"/>
    </source>
</evidence>
<dbReference type="Pfam" id="PF25981">
    <property type="entry name" value="HTH_Cic_C"/>
    <property type="match status" value="1"/>
</dbReference>
<feature type="DNA-binding region" description="HMG box" evidence="6">
    <location>
        <begin position="1"/>
        <end position="65"/>
    </location>
</feature>
<evidence type="ECO:0000256" key="2">
    <source>
        <dbReference type="ARBA" id="ARBA00023015"/>
    </source>
</evidence>
<feature type="compositionally biased region" description="Polar residues" evidence="7">
    <location>
        <begin position="1051"/>
        <end position="1062"/>
    </location>
</feature>
<dbReference type="Pfam" id="PF00505">
    <property type="entry name" value="HMG_box"/>
    <property type="match status" value="1"/>
</dbReference>
<evidence type="ECO:0000259" key="8">
    <source>
        <dbReference type="PROSITE" id="PS50118"/>
    </source>
</evidence>
<feature type="compositionally biased region" description="Polar residues" evidence="7">
    <location>
        <begin position="79"/>
        <end position="94"/>
    </location>
</feature>
<keyword evidence="1" id="KW-0597">Phosphoprotein</keyword>
<keyword evidence="5 6" id="KW-0539">Nucleus</keyword>
<dbReference type="Proteomes" id="UP001374579">
    <property type="component" value="Unassembled WGS sequence"/>
</dbReference>
<dbReference type="GO" id="GO:0005634">
    <property type="term" value="C:nucleus"/>
    <property type="evidence" value="ECO:0007669"/>
    <property type="project" value="UniProtKB-UniRule"/>
</dbReference>
<keyword evidence="10" id="KW-1185">Reference proteome</keyword>
<dbReference type="InterPro" id="IPR058607">
    <property type="entry name" value="HMG-box_Cic-like"/>
</dbReference>
<keyword evidence="3 6" id="KW-0238">DNA-binding</keyword>
<feature type="region of interest" description="Disordered" evidence="7">
    <location>
        <begin position="79"/>
        <end position="109"/>
    </location>
</feature>